<keyword evidence="4" id="KW-0378">Hydrolase</keyword>
<keyword evidence="13" id="KW-1185">Reference proteome</keyword>
<proteinExistence type="inferred from homology"/>
<reference evidence="12 13" key="1">
    <citation type="submission" date="2019-01" db="EMBL/GenBank/DDBJ databases">
        <title>Sequencing of cultivated peanut Arachis hypogaea provides insights into genome evolution and oil improvement.</title>
        <authorList>
            <person name="Chen X."/>
        </authorList>
    </citation>
    <scope>NUCLEOTIDE SEQUENCE [LARGE SCALE GENOMIC DNA]</scope>
    <source>
        <strain evidence="13">cv. Fuhuasheng</strain>
        <tissue evidence="12">Leaves</tissue>
    </source>
</reference>
<feature type="compositionally biased region" description="Acidic residues" evidence="9">
    <location>
        <begin position="1027"/>
        <end position="1036"/>
    </location>
</feature>
<feature type="transmembrane region" description="Helical" evidence="10">
    <location>
        <begin position="7"/>
        <end position="25"/>
    </location>
</feature>
<sequence length="1053" mass="120439">METIGNLWSQLGSIMASIMFVYAIYEQFFPPSLRTYIRKHTQSFTNFFYPYIQITFPEFTGEKLRRSDAYTCIQTYLSENSSKTARRLKAEVVKDSQTPLVLSMADNEEITDEFNGVKVWWYSNHTTPKTQSFSFYPASDEKRFLTLTFHRRHRDLVTGSYINHVLEEGKAISTKNRQLKLYTNNPSDNWYGYKRTKWSHIVFEHPARFETLAMDPKKKQEILNDLVKFKKGKEYYEKIGKAWKRGYLLYGPPGTGKSTMIAAMANFMNYDVYDLELTAVKENTELRKLLIETTGKSIIVIEDIDCSLDLTGQRKKKKENEENEEDQKDPLKKAKSEEEKASKVTLSGLLNFIDGIWSACGGERIIIFTTNFIDKLDPALIRRGRMDKHIELSYCGFEAFKVLAKNYLDVESHGLFPVIERKLVETDMTPADVAENLMPKSVDEDSDTCLRNLVKSLEEAKEEAERKKKKEAEEEVKKKAEEEEAAKLKAEKEKEELAKEKEVICNAKSDAFKVLAKNYLDVESHGLFPVIERKLVETDMTPADVAENLMPKSVDEGVEDCLLNLIKALEIAKEEEAAKKAQEEARKKEEEDEKEVKDKEVKNNEKASDDVKENGNYMRSNDAFSAIENYLSSKSAAQARKLTCSATRNSLVLKVDDYEEVIDELKGVKLAWSLRKIVPVDKSFSSFEKIYYRLTFHGRHRKFVTKTYLKYVLDEGKAISMGKRQRKLYTNGGGEYSDKIGKWSHVIFEHPATFETVAMDPEKKKEIIDDLNTFKNSKEYYAKIGKPWKRGYLLFGPPGTGKSTLIAAIANFLSYDVYDIELTAVKSNAELRKLLTGISSRSVVVIEDIDCSLKLTGQRKTENEKDETEDGAVGVVKKQVEESKEEKKTQVTLSGLLNFIDGIWSASGGERVIIFTTNYVEKLDQALIRRGRMDKHIELSYCGFEGFKVLARNYLNLESHQGFEEIRGLLEETKVTPADIAENLMPKVGNEDPERCLERLIQALKNSKEEATKKIEKEKETATIESSGEDSPMEIGDEVKTSDPKMKNKKKDA</sequence>
<evidence type="ECO:0000256" key="1">
    <source>
        <dbReference type="ARBA" id="ARBA00001946"/>
    </source>
</evidence>
<comment type="caution">
    <text evidence="12">The sequence shown here is derived from an EMBL/GenBank/DDBJ whole genome shotgun (WGS) entry which is preliminary data.</text>
</comment>
<feature type="compositionally biased region" description="Basic and acidic residues" evidence="9">
    <location>
        <begin position="328"/>
        <end position="337"/>
    </location>
</feature>
<dbReference type="PROSITE" id="PS00674">
    <property type="entry name" value="AAA"/>
    <property type="match status" value="2"/>
</dbReference>
<feature type="compositionally biased region" description="Basic and acidic residues" evidence="9">
    <location>
        <begin position="1008"/>
        <end position="1022"/>
    </location>
</feature>
<feature type="region of interest" description="Disordered" evidence="9">
    <location>
        <begin position="1008"/>
        <end position="1053"/>
    </location>
</feature>
<dbReference type="Gene3D" id="3.40.50.300">
    <property type="entry name" value="P-loop containing nucleotide triphosphate hydrolases"/>
    <property type="match status" value="2"/>
</dbReference>
<gene>
    <name evidence="12" type="ORF">Ahy_A10g047756</name>
</gene>
<evidence type="ECO:0000256" key="6">
    <source>
        <dbReference type="ARBA" id="ARBA00022842"/>
    </source>
</evidence>
<feature type="compositionally biased region" description="Basic and acidic residues" evidence="9">
    <location>
        <begin position="582"/>
        <end position="613"/>
    </location>
</feature>
<keyword evidence="10" id="KW-1133">Transmembrane helix</keyword>
<evidence type="ECO:0000313" key="12">
    <source>
        <dbReference type="EMBL" id="RYR33188.1"/>
    </source>
</evidence>
<name>A0A445B3F7_ARAHY</name>
<dbReference type="InterPro" id="IPR003959">
    <property type="entry name" value="ATPase_AAA_core"/>
</dbReference>
<dbReference type="FunFam" id="3.40.50.300:FF:001122">
    <property type="entry name" value="AAA-ATPase ASD, mitochondrial"/>
    <property type="match status" value="1"/>
</dbReference>
<dbReference type="Proteomes" id="UP000289738">
    <property type="component" value="Chromosome A10"/>
</dbReference>
<feature type="region of interest" description="Disordered" evidence="9">
    <location>
        <begin position="582"/>
        <end position="615"/>
    </location>
</feature>
<dbReference type="InterPro" id="IPR003960">
    <property type="entry name" value="ATPase_AAA_CS"/>
</dbReference>
<comment type="similarity">
    <text evidence="2">Belongs to the AAA ATPase family. BCS1 subfamily.</text>
</comment>
<feature type="domain" description="AAA+ ATPase" evidence="11">
    <location>
        <begin position="243"/>
        <end position="396"/>
    </location>
</feature>
<keyword evidence="3" id="KW-0547">Nucleotide-binding</keyword>
<dbReference type="Gene3D" id="6.10.280.40">
    <property type="match status" value="3"/>
</dbReference>
<feature type="coiled-coil region" evidence="8">
    <location>
        <begin position="447"/>
        <end position="503"/>
    </location>
</feature>
<evidence type="ECO:0000313" key="13">
    <source>
        <dbReference type="Proteomes" id="UP000289738"/>
    </source>
</evidence>
<feature type="compositionally biased region" description="Basic and acidic residues" evidence="9">
    <location>
        <begin position="1037"/>
        <end position="1053"/>
    </location>
</feature>
<organism evidence="12 13">
    <name type="scientific">Arachis hypogaea</name>
    <name type="common">Peanut</name>
    <dbReference type="NCBI Taxonomy" id="3818"/>
    <lineage>
        <taxon>Eukaryota</taxon>
        <taxon>Viridiplantae</taxon>
        <taxon>Streptophyta</taxon>
        <taxon>Embryophyta</taxon>
        <taxon>Tracheophyta</taxon>
        <taxon>Spermatophyta</taxon>
        <taxon>Magnoliopsida</taxon>
        <taxon>eudicotyledons</taxon>
        <taxon>Gunneridae</taxon>
        <taxon>Pentapetalae</taxon>
        <taxon>rosids</taxon>
        <taxon>fabids</taxon>
        <taxon>Fabales</taxon>
        <taxon>Fabaceae</taxon>
        <taxon>Papilionoideae</taxon>
        <taxon>50 kb inversion clade</taxon>
        <taxon>dalbergioids sensu lato</taxon>
        <taxon>Dalbergieae</taxon>
        <taxon>Pterocarpus clade</taxon>
        <taxon>Arachis</taxon>
    </lineage>
</organism>
<dbReference type="InterPro" id="IPR058017">
    <property type="entry name" value="At3g28540-like_C"/>
</dbReference>
<dbReference type="InterPro" id="IPR025753">
    <property type="entry name" value="AAA_N_dom"/>
</dbReference>
<evidence type="ECO:0000256" key="8">
    <source>
        <dbReference type="SAM" id="Coils"/>
    </source>
</evidence>
<keyword evidence="10" id="KW-0472">Membrane</keyword>
<dbReference type="InterPro" id="IPR050747">
    <property type="entry name" value="Mitochondrial_chaperone_BCS1"/>
</dbReference>
<evidence type="ECO:0000256" key="10">
    <source>
        <dbReference type="SAM" id="Phobius"/>
    </source>
</evidence>
<dbReference type="Pfam" id="PF00004">
    <property type="entry name" value="AAA"/>
    <property type="match status" value="2"/>
</dbReference>
<dbReference type="GO" id="GO:0005524">
    <property type="term" value="F:ATP binding"/>
    <property type="evidence" value="ECO:0007669"/>
    <property type="project" value="UniProtKB-KW"/>
</dbReference>
<keyword evidence="6" id="KW-0460">Magnesium</keyword>
<dbReference type="Pfam" id="PF14363">
    <property type="entry name" value="AAA_assoc"/>
    <property type="match status" value="2"/>
</dbReference>
<dbReference type="InterPro" id="IPR027417">
    <property type="entry name" value="P-loop_NTPase"/>
</dbReference>
<evidence type="ECO:0000256" key="7">
    <source>
        <dbReference type="ARBA" id="ARBA00049360"/>
    </source>
</evidence>
<dbReference type="SUPFAM" id="SSF52540">
    <property type="entry name" value="P-loop containing nucleoside triphosphate hydrolases"/>
    <property type="match status" value="2"/>
</dbReference>
<dbReference type="GO" id="GO:0006950">
    <property type="term" value="P:response to stress"/>
    <property type="evidence" value="ECO:0007669"/>
    <property type="project" value="UniProtKB-ARBA"/>
</dbReference>
<evidence type="ECO:0000256" key="4">
    <source>
        <dbReference type="ARBA" id="ARBA00022801"/>
    </source>
</evidence>
<keyword evidence="8" id="KW-0175">Coiled coil</keyword>
<evidence type="ECO:0000256" key="2">
    <source>
        <dbReference type="ARBA" id="ARBA00007448"/>
    </source>
</evidence>
<comment type="cofactor">
    <cofactor evidence="1">
        <name>Mg(2+)</name>
        <dbReference type="ChEBI" id="CHEBI:18420"/>
    </cofactor>
</comment>
<feature type="domain" description="AAA+ ATPase" evidence="11">
    <location>
        <begin position="788"/>
        <end position="943"/>
    </location>
</feature>
<dbReference type="EMBL" id="SDMP01000010">
    <property type="protein sequence ID" value="RYR33188.1"/>
    <property type="molecule type" value="Genomic_DNA"/>
</dbReference>
<dbReference type="GO" id="GO:0016887">
    <property type="term" value="F:ATP hydrolysis activity"/>
    <property type="evidence" value="ECO:0007669"/>
    <property type="project" value="InterPro"/>
</dbReference>
<protein>
    <recommendedName>
        <fullName evidence="11">AAA+ ATPase domain-containing protein</fullName>
    </recommendedName>
</protein>
<dbReference type="Pfam" id="PF25568">
    <property type="entry name" value="AAA_lid_At3g28540"/>
    <property type="match status" value="3"/>
</dbReference>
<dbReference type="CDD" id="cd19510">
    <property type="entry name" value="RecA-like_BCS1"/>
    <property type="match status" value="2"/>
</dbReference>
<evidence type="ECO:0000259" key="11">
    <source>
        <dbReference type="SMART" id="SM00382"/>
    </source>
</evidence>
<dbReference type="InterPro" id="IPR003593">
    <property type="entry name" value="AAA+_ATPase"/>
</dbReference>
<comment type="catalytic activity">
    <reaction evidence="7">
        <text>ATP + H2O = ADP + phosphate + H(+)</text>
        <dbReference type="Rhea" id="RHEA:13065"/>
        <dbReference type="ChEBI" id="CHEBI:15377"/>
        <dbReference type="ChEBI" id="CHEBI:15378"/>
        <dbReference type="ChEBI" id="CHEBI:30616"/>
        <dbReference type="ChEBI" id="CHEBI:43474"/>
        <dbReference type="ChEBI" id="CHEBI:456216"/>
    </reaction>
</comment>
<keyword evidence="5" id="KW-0067">ATP-binding</keyword>
<evidence type="ECO:0000256" key="3">
    <source>
        <dbReference type="ARBA" id="ARBA00022741"/>
    </source>
</evidence>
<evidence type="ECO:0000256" key="5">
    <source>
        <dbReference type="ARBA" id="ARBA00022840"/>
    </source>
</evidence>
<keyword evidence="10" id="KW-0812">Transmembrane</keyword>
<dbReference type="SMART" id="SM00382">
    <property type="entry name" value="AAA"/>
    <property type="match status" value="2"/>
</dbReference>
<accession>A0A445B3F7</accession>
<feature type="region of interest" description="Disordered" evidence="9">
    <location>
        <begin position="313"/>
        <end position="337"/>
    </location>
</feature>
<dbReference type="AlphaFoldDB" id="A0A445B3F7"/>
<dbReference type="PANTHER" id="PTHR23070">
    <property type="entry name" value="BCS1 AAA-TYPE ATPASE"/>
    <property type="match status" value="1"/>
</dbReference>
<evidence type="ECO:0000256" key="9">
    <source>
        <dbReference type="SAM" id="MobiDB-lite"/>
    </source>
</evidence>